<keyword evidence="2" id="KW-1185">Reference proteome</keyword>
<dbReference type="InterPro" id="IPR029044">
    <property type="entry name" value="Nucleotide-diphossugar_trans"/>
</dbReference>
<evidence type="ECO:0000313" key="1">
    <source>
        <dbReference type="EMBL" id="SDX38607.1"/>
    </source>
</evidence>
<dbReference type="STRING" id="985054.SAMN05444358_105104"/>
<proteinExistence type="predicted"/>
<dbReference type="Proteomes" id="UP000183400">
    <property type="component" value="Unassembled WGS sequence"/>
</dbReference>
<accession>A0A1H3B9J5</accession>
<dbReference type="OrthoDB" id="3010234at2"/>
<dbReference type="AlphaFoldDB" id="A0A1H3B9J5"/>
<sequence length="328" mass="38624">MRLRRKRRLLRCLRKRRDLNAVHDNTADIKPDDIMLMSVMRNEKIRLPYFLEYYRKLGINHFLIVDNNSNDGTREYLSSQPDVSLWWTDVSYKTSTYGLDWSNYLLRSYAHSHWVLTVDPDEFFIYPFCDTRPIRALTDWLDDTGVRSFGTMLIDMYPEGTVEDTQYKEGQNPFEVAPWFDAGNYMITRNPTYRNLWIQGGPRARVFFQDNPSKAPALNKIPLVKWHRRYVYVSSTHALLPRGLNQVYEEQGGEKTSGALLHAKLIDTLGEKAREELQRGQHYGASGEYKAYASQLEDRPVFRNKWSEKYINWRQLEILGLMSKGNWA</sequence>
<dbReference type="EMBL" id="FNNP01000005">
    <property type="protein sequence ID" value="SDX38607.1"/>
    <property type="molecule type" value="Genomic_DNA"/>
</dbReference>
<organism evidence="1 2">
    <name type="scientific">Ruegeria halocynthiae</name>
    <dbReference type="NCBI Taxonomy" id="985054"/>
    <lineage>
        <taxon>Bacteria</taxon>
        <taxon>Pseudomonadati</taxon>
        <taxon>Pseudomonadota</taxon>
        <taxon>Alphaproteobacteria</taxon>
        <taxon>Rhodobacterales</taxon>
        <taxon>Roseobacteraceae</taxon>
        <taxon>Ruegeria</taxon>
    </lineage>
</organism>
<dbReference type="RefSeq" id="WP_074737487.1">
    <property type="nucleotide sequence ID" value="NZ_FNNP01000005.1"/>
</dbReference>
<name>A0A1H3B9J5_9RHOB</name>
<keyword evidence="1" id="KW-0808">Transferase</keyword>
<dbReference type="SUPFAM" id="SSF53448">
    <property type="entry name" value="Nucleotide-diphospho-sugar transferases"/>
    <property type="match status" value="1"/>
</dbReference>
<reference evidence="2" key="1">
    <citation type="submission" date="2016-10" db="EMBL/GenBank/DDBJ databases">
        <authorList>
            <person name="Varghese N."/>
            <person name="Submissions S."/>
        </authorList>
    </citation>
    <scope>NUCLEOTIDE SEQUENCE [LARGE SCALE GENOMIC DNA]</scope>
    <source>
        <strain evidence="2">DSM 27839</strain>
    </source>
</reference>
<dbReference type="GO" id="GO:0016740">
    <property type="term" value="F:transferase activity"/>
    <property type="evidence" value="ECO:0007669"/>
    <property type="project" value="UniProtKB-KW"/>
</dbReference>
<dbReference type="Pfam" id="PF13704">
    <property type="entry name" value="Glyco_tranf_2_4"/>
    <property type="match status" value="1"/>
</dbReference>
<evidence type="ECO:0000313" key="2">
    <source>
        <dbReference type="Proteomes" id="UP000183400"/>
    </source>
</evidence>
<gene>
    <name evidence="1" type="ORF">SAMN05444358_105104</name>
</gene>
<protein>
    <submittedName>
        <fullName evidence="1">Glycosyl transferase family 2</fullName>
    </submittedName>
</protein>